<name>A0A4R0J7J0_9ACTN</name>
<dbReference type="Pfam" id="PF02786">
    <property type="entry name" value="CPSase_L_D2"/>
    <property type="match status" value="1"/>
</dbReference>
<reference evidence="11 12" key="1">
    <citation type="submission" date="2019-02" db="EMBL/GenBank/DDBJ databases">
        <title>Kribbella capetownensis sp. nov. and Kribbella speibonae sp. nov., isolated from soil.</title>
        <authorList>
            <person name="Curtis S.M."/>
            <person name="Norton I."/>
            <person name="Everest G.J."/>
            <person name="Meyers P.R."/>
        </authorList>
    </citation>
    <scope>NUCLEOTIDE SEQUENCE [LARGE SCALE GENOMIC DNA]</scope>
    <source>
        <strain evidence="11 12">YM55</strain>
    </source>
</reference>
<dbReference type="PROSITE" id="PS00188">
    <property type="entry name" value="BIOTIN"/>
    <property type="match status" value="1"/>
</dbReference>
<dbReference type="SMART" id="SM00878">
    <property type="entry name" value="Biotin_carb_C"/>
    <property type="match status" value="1"/>
</dbReference>
<evidence type="ECO:0000259" key="9">
    <source>
        <dbReference type="PROSITE" id="PS50975"/>
    </source>
</evidence>
<evidence type="ECO:0000256" key="4">
    <source>
        <dbReference type="ARBA" id="ARBA00022840"/>
    </source>
</evidence>
<evidence type="ECO:0000256" key="3">
    <source>
        <dbReference type="ARBA" id="ARBA00022741"/>
    </source>
</evidence>
<dbReference type="PROSITE" id="PS50968">
    <property type="entry name" value="BIOTINYL_LIPOYL"/>
    <property type="match status" value="1"/>
</dbReference>
<dbReference type="Gene3D" id="2.40.50.100">
    <property type="match status" value="1"/>
</dbReference>
<dbReference type="InterPro" id="IPR011761">
    <property type="entry name" value="ATP-grasp"/>
</dbReference>
<dbReference type="PROSITE" id="PS50979">
    <property type="entry name" value="BC"/>
    <property type="match status" value="1"/>
</dbReference>
<evidence type="ECO:0000313" key="11">
    <source>
        <dbReference type="EMBL" id="TCC40386.1"/>
    </source>
</evidence>
<dbReference type="InterPro" id="IPR048429">
    <property type="entry name" value="MCC_alpha_BT"/>
</dbReference>
<sequence>MITSVLVANRGEIARRIFRTARSLGLSTVAVYSTADAGMPFVDEADAAVHLPGNAPGDTYLRADLIIDAARRAGADAVHPGYGFLSENAAFAQAVIDAGLTWIGPPVDAISSMGSKIEAKKLMAAAGVPVLAELTPAAVAASDLPVLVKASAGGGGRGMRVVSRLEDLAAEIDAASAEALSAFGDGTVFCERYLATGRHIEVQVMADRHGTIWAVGERECSIQRRHQKVVEEAPSPLVERIPSMRAELFDAARKAAAAIGYVGAGTVEFLADESGNFYFLEMNTRLQVEHPVTEETTGLDLVELQFAVAAGEHLPPEPPPTVGHAIEVRLYAEDPLHDWQPQTGTLHRFRLEREIRVDSGVEDGSEVSPYYDAMLAKVIVSGPDRTAVARRLAGVLERATIHGVGTNRELLAWILRHPAFLAGDTDTAFFDKYGVGPGTDDAVVRVSALAAALADAAGREVPVRVPSGWRNLPSQPQRKSYRVGDAVHEVEYRLTRDGLVVDGNITLLDSGPERVVLEVDGVRRVFGVAAYAGLVCVDSSLGNVSLTPVERFVDPADQVAAGSLVAPMPGTVIRVGVAVGDVVKQGQPLLWLEAMKMEHTIAAPADGVVGELTVEAGQQVEVGAVLAVVGEDA</sequence>
<dbReference type="GO" id="GO:0005524">
    <property type="term" value="F:ATP binding"/>
    <property type="evidence" value="ECO:0007669"/>
    <property type="project" value="UniProtKB-UniRule"/>
</dbReference>
<dbReference type="InterPro" id="IPR016185">
    <property type="entry name" value="PreATP-grasp_dom_sf"/>
</dbReference>
<dbReference type="InterPro" id="IPR005481">
    <property type="entry name" value="BC-like_N"/>
</dbReference>
<dbReference type="InterPro" id="IPR011053">
    <property type="entry name" value="Single_hybrid_motif"/>
</dbReference>
<keyword evidence="4 7" id="KW-0067">ATP-binding</keyword>
<dbReference type="InterPro" id="IPR005479">
    <property type="entry name" value="CPAse_ATP-bd"/>
</dbReference>
<dbReference type="SUPFAM" id="SSF51230">
    <property type="entry name" value="Single hybrid motif"/>
    <property type="match status" value="1"/>
</dbReference>
<keyword evidence="5" id="KW-0092">Biotin</keyword>
<dbReference type="InterPro" id="IPR011764">
    <property type="entry name" value="Biotin_carboxylation_dom"/>
</dbReference>
<dbReference type="PANTHER" id="PTHR18866:SF126">
    <property type="entry name" value="BIOTIN CARBOXYLASE"/>
    <property type="match status" value="1"/>
</dbReference>
<dbReference type="Pfam" id="PF00289">
    <property type="entry name" value="Biotin_carb_N"/>
    <property type="match status" value="1"/>
</dbReference>
<organism evidence="11 12">
    <name type="scientific">Kribbella speibonae</name>
    <dbReference type="NCBI Taxonomy" id="1572660"/>
    <lineage>
        <taxon>Bacteria</taxon>
        <taxon>Bacillati</taxon>
        <taxon>Actinomycetota</taxon>
        <taxon>Actinomycetes</taxon>
        <taxon>Propionibacteriales</taxon>
        <taxon>Kribbellaceae</taxon>
        <taxon>Kribbella</taxon>
    </lineage>
</organism>
<evidence type="ECO:0000256" key="5">
    <source>
        <dbReference type="ARBA" id="ARBA00023267"/>
    </source>
</evidence>
<dbReference type="PANTHER" id="PTHR18866">
    <property type="entry name" value="CARBOXYLASE:PYRUVATE/ACETYL-COA/PROPIONYL-COA CARBOXYLASE"/>
    <property type="match status" value="1"/>
</dbReference>
<dbReference type="Proteomes" id="UP000294225">
    <property type="component" value="Unassembled WGS sequence"/>
</dbReference>
<keyword evidence="3 7" id="KW-0547">Nucleotide-binding</keyword>
<accession>A0A4R0J7J0</accession>
<comment type="catalytic activity">
    <reaction evidence="6">
        <text>N(6)-biotinyl-L-lysyl-[protein] + hydrogencarbonate + ATP = N(6)-carboxybiotinyl-L-lysyl-[protein] + ADP + phosphate + H(+)</text>
        <dbReference type="Rhea" id="RHEA:13501"/>
        <dbReference type="Rhea" id="RHEA-COMP:10505"/>
        <dbReference type="Rhea" id="RHEA-COMP:10506"/>
        <dbReference type="ChEBI" id="CHEBI:15378"/>
        <dbReference type="ChEBI" id="CHEBI:17544"/>
        <dbReference type="ChEBI" id="CHEBI:30616"/>
        <dbReference type="ChEBI" id="CHEBI:43474"/>
        <dbReference type="ChEBI" id="CHEBI:83144"/>
        <dbReference type="ChEBI" id="CHEBI:83145"/>
        <dbReference type="ChEBI" id="CHEBI:456216"/>
        <dbReference type="EC" id="6.3.4.14"/>
    </reaction>
    <physiologicalReaction direction="left-to-right" evidence="6">
        <dbReference type="Rhea" id="RHEA:13502"/>
    </physiologicalReaction>
</comment>
<comment type="cofactor">
    <cofactor evidence="1">
        <name>biotin</name>
        <dbReference type="ChEBI" id="CHEBI:57586"/>
    </cofactor>
</comment>
<dbReference type="InterPro" id="IPR005482">
    <property type="entry name" value="Biotin_COase_C"/>
</dbReference>
<evidence type="ECO:0000256" key="7">
    <source>
        <dbReference type="PROSITE-ProRule" id="PRU00409"/>
    </source>
</evidence>
<protein>
    <submittedName>
        <fullName evidence="11">ATP-grasp domain-containing protein</fullName>
    </submittedName>
</protein>
<keyword evidence="2" id="KW-0436">Ligase</keyword>
<dbReference type="GO" id="GO:0004075">
    <property type="term" value="F:biotin carboxylase activity"/>
    <property type="evidence" value="ECO:0007669"/>
    <property type="project" value="UniProtKB-EC"/>
</dbReference>
<evidence type="ECO:0000256" key="2">
    <source>
        <dbReference type="ARBA" id="ARBA00022598"/>
    </source>
</evidence>
<dbReference type="SUPFAM" id="SSF52440">
    <property type="entry name" value="PreATP-grasp domain"/>
    <property type="match status" value="1"/>
</dbReference>
<dbReference type="FunFam" id="2.40.50.100:FF:000003">
    <property type="entry name" value="Acetyl-CoA carboxylase biotin carboxyl carrier protein"/>
    <property type="match status" value="1"/>
</dbReference>
<feature type="domain" description="Lipoyl-binding" evidence="8">
    <location>
        <begin position="549"/>
        <end position="630"/>
    </location>
</feature>
<evidence type="ECO:0000256" key="6">
    <source>
        <dbReference type="ARBA" id="ARBA00048501"/>
    </source>
</evidence>
<dbReference type="RefSeq" id="WP_131495117.1">
    <property type="nucleotide sequence ID" value="NZ_SJKC01000001.1"/>
</dbReference>
<feature type="domain" description="ATP-grasp" evidence="9">
    <location>
        <begin position="97"/>
        <end position="310"/>
    </location>
</feature>
<dbReference type="PROSITE" id="PS00867">
    <property type="entry name" value="CPSASE_2"/>
    <property type="match status" value="1"/>
</dbReference>
<dbReference type="CDD" id="cd06850">
    <property type="entry name" value="biotinyl_domain"/>
    <property type="match status" value="1"/>
</dbReference>
<dbReference type="PROSITE" id="PS50975">
    <property type="entry name" value="ATP_GRASP"/>
    <property type="match status" value="1"/>
</dbReference>
<comment type="caution">
    <text evidence="11">The sequence shown here is derived from an EMBL/GenBank/DDBJ whole genome shotgun (WGS) entry which is preliminary data.</text>
</comment>
<evidence type="ECO:0000313" key="12">
    <source>
        <dbReference type="Proteomes" id="UP000294225"/>
    </source>
</evidence>
<dbReference type="EMBL" id="SJKC01000001">
    <property type="protein sequence ID" value="TCC40386.1"/>
    <property type="molecule type" value="Genomic_DNA"/>
</dbReference>
<feature type="domain" description="Biotin carboxylation" evidence="10">
    <location>
        <begin position="1"/>
        <end position="435"/>
    </location>
</feature>
<dbReference type="FunFam" id="3.40.50.20:FF:000010">
    <property type="entry name" value="Propionyl-CoA carboxylase subunit alpha"/>
    <property type="match status" value="1"/>
</dbReference>
<dbReference type="InterPro" id="IPR001882">
    <property type="entry name" value="Biotin_BS"/>
</dbReference>
<dbReference type="InterPro" id="IPR000089">
    <property type="entry name" value="Biotin_lipoyl"/>
</dbReference>
<evidence type="ECO:0000259" key="8">
    <source>
        <dbReference type="PROSITE" id="PS50968"/>
    </source>
</evidence>
<dbReference type="Pfam" id="PF21139">
    <property type="entry name" value="BT_MCC_alpha"/>
    <property type="match status" value="1"/>
</dbReference>
<evidence type="ECO:0000259" key="10">
    <source>
        <dbReference type="PROSITE" id="PS50979"/>
    </source>
</evidence>
<dbReference type="SUPFAM" id="SSF51246">
    <property type="entry name" value="Rudiment single hybrid motif"/>
    <property type="match status" value="1"/>
</dbReference>
<dbReference type="Gene3D" id="3.30.470.20">
    <property type="entry name" value="ATP-grasp fold, B domain"/>
    <property type="match status" value="1"/>
</dbReference>
<dbReference type="SUPFAM" id="SSF56059">
    <property type="entry name" value="Glutathione synthetase ATP-binding domain-like"/>
    <property type="match status" value="1"/>
</dbReference>
<dbReference type="Pfam" id="PF00364">
    <property type="entry name" value="Biotin_lipoyl"/>
    <property type="match status" value="1"/>
</dbReference>
<dbReference type="Pfam" id="PF02785">
    <property type="entry name" value="Biotin_carb_C"/>
    <property type="match status" value="1"/>
</dbReference>
<dbReference type="InterPro" id="IPR011054">
    <property type="entry name" value="Rudment_hybrid_motif"/>
</dbReference>
<proteinExistence type="predicted"/>
<dbReference type="InterPro" id="IPR050856">
    <property type="entry name" value="Biotin_carboxylase_complex"/>
</dbReference>
<gene>
    <name evidence="11" type="ORF">E0H92_01340</name>
</gene>
<evidence type="ECO:0000256" key="1">
    <source>
        <dbReference type="ARBA" id="ARBA00001953"/>
    </source>
</evidence>
<dbReference type="AlphaFoldDB" id="A0A4R0J7J0"/>
<dbReference type="GO" id="GO:0046872">
    <property type="term" value="F:metal ion binding"/>
    <property type="evidence" value="ECO:0007669"/>
    <property type="project" value="InterPro"/>
</dbReference>